<dbReference type="InterPro" id="IPR022441">
    <property type="entry name" value="Para_beta_helix_rpt-2"/>
</dbReference>
<name>A0A1M5YKM0_9FIRM</name>
<feature type="signal peptide" evidence="5">
    <location>
        <begin position="1"/>
        <end position="25"/>
    </location>
</feature>
<dbReference type="OrthoDB" id="174569at2"/>
<dbReference type="InterPro" id="IPR011050">
    <property type="entry name" value="Pectin_lyase_fold/virulence"/>
</dbReference>
<dbReference type="SUPFAM" id="SSF51126">
    <property type="entry name" value="Pectin lyase-like"/>
    <property type="match status" value="4"/>
</dbReference>
<evidence type="ECO:0000313" key="8">
    <source>
        <dbReference type="Proteomes" id="UP000183995"/>
    </source>
</evidence>
<evidence type="ECO:0000256" key="5">
    <source>
        <dbReference type="SAM" id="SignalP"/>
    </source>
</evidence>
<dbReference type="Pfam" id="PF20585">
    <property type="entry name" value="Pectate_lyase_5"/>
    <property type="match status" value="2"/>
</dbReference>
<dbReference type="InterPro" id="IPR039448">
    <property type="entry name" value="Beta_helix"/>
</dbReference>
<reference evidence="7 8" key="1">
    <citation type="submission" date="2016-11" db="EMBL/GenBank/DDBJ databases">
        <authorList>
            <person name="Jaros S."/>
            <person name="Januszkiewicz K."/>
            <person name="Wedrychowicz H."/>
        </authorList>
    </citation>
    <scope>NUCLEOTIDE SEQUENCE [LARGE SCALE GENOMIC DNA]</scope>
    <source>
        <strain evidence="7 8">DSM 10068</strain>
    </source>
</reference>
<dbReference type="Gene3D" id="2.160.20.10">
    <property type="entry name" value="Single-stranded right-handed beta-helix, Pectin lyase-like"/>
    <property type="match status" value="3"/>
</dbReference>
<dbReference type="PANTHER" id="PTHR14695">
    <property type="entry name" value="SHC SH2-DOMAIN BINDING PROTEIN 1-RELATED"/>
    <property type="match status" value="1"/>
</dbReference>
<dbReference type="STRING" id="1123282.SAMN02745823_02593"/>
<keyword evidence="5" id="KW-0732">Signal</keyword>
<evidence type="ECO:0000256" key="4">
    <source>
        <dbReference type="ARBA" id="ARBA00023212"/>
    </source>
</evidence>
<keyword evidence="8" id="KW-1185">Reference proteome</keyword>
<evidence type="ECO:0000256" key="3">
    <source>
        <dbReference type="ARBA" id="ARBA00022737"/>
    </source>
</evidence>
<feature type="domain" description="SLH" evidence="6">
    <location>
        <begin position="22"/>
        <end position="84"/>
    </location>
</feature>
<proteinExistence type="predicted"/>
<protein>
    <submittedName>
        <fullName evidence="7">Parallel beta-helix repeat (Two copies)</fullName>
    </submittedName>
</protein>
<organism evidence="7 8">
    <name type="scientific">Sporobacter termitidis DSM 10068</name>
    <dbReference type="NCBI Taxonomy" id="1123282"/>
    <lineage>
        <taxon>Bacteria</taxon>
        <taxon>Bacillati</taxon>
        <taxon>Bacillota</taxon>
        <taxon>Clostridia</taxon>
        <taxon>Eubacteriales</taxon>
        <taxon>Oscillospiraceae</taxon>
        <taxon>Sporobacter</taxon>
    </lineage>
</organism>
<dbReference type="Pfam" id="PF13229">
    <property type="entry name" value="Beta_helix"/>
    <property type="match status" value="1"/>
</dbReference>
<accession>A0A1M5YKM0</accession>
<evidence type="ECO:0000256" key="2">
    <source>
        <dbReference type="ARBA" id="ARBA00022490"/>
    </source>
</evidence>
<feature type="chain" id="PRO_5012274258" evidence="5">
    <location>
        <begin position="26"/>
        <end position="1827"/>
    </location>
</feature>
<dbReference type="InterPro" id="IPR001119">
    <property type="entry name" value="SLH_dom"/>
</dbReference>
<dbReference type="InterPro" id="IPR046776">
    <property type="entry name" value="Pectate_lyase_5"/>
</dbReference>
<evidence type="ECO:0000256" key="1">
    <source>
        <dbReference type="ARBA" id="ARBA00004186"/>
    </source>
</evidence>
<evidence type="ECO:0000313" key="7">
    <source>
        <dbReference type="EMBL" id="SHI12566.1"/>
    </source>
</evidence>
<dbReference type="Proteomes" id="UP000183995">
    <property type="component" value="Unassembled WGS sequence"/>
</dbReference>
<keyword evidence="3" id="KW-0677">Repeat</keyword>
<dbReference type="InterPro" id="IPR006626">
    <property type="entry name" value="PbH1"/>
</dbReference>
<dbReference type="NCBIfam" id="TIGR03804">
    <property type="entry name" value="para_beta_helix"/>
    <property type="match status" value="1"/>
</dbReference>
<gene>
    <name evidence="7" type="ORF">SAMN02745823_02593</name>
</gene>
<evidence type="ECO:0000259" key="6">
    <source>
        <dbReference type="PROSITE" id="PS51272"/>
    </source>
</evidence>
<dbReference type="RefSeq" id="WP_073079690.1">
    <property type="nucleotide sequence ID" value="NZ_FQXV01000009.1"/>
</dbReference>
<dbReference type="InterPro" id="IPR012334">
    <property type="entry name" value="Pectin_lyas_fold"/>
</dbReference>
<comment type="subcellular location">
    <subcellularLocation>
        <location evidence="1">Cytoplasm</location>
        <location evidence="1">Cytoskeleton</location>
        <location evidence="1">Spindle</location>
    </subcellularLocation>
</comment>
<keyword evidence="2" id="KW-0963">Cytoplasm</keyword>
<dbReference type="SMART" id="SM00710">
    <property type="entry name" value="PbH1"/>
    <property type="match status" value="14"/>
</dbReference>
<feature type="domain" description="SLH" evidence="6">
    <location>
        <begin position="139"/>
        <end position="201"/>
    </location>
</feature>
<dbReference type="PANTHER" id="PTHR14695:SF4">
    <property type="entry name" value="PROTEIN NESSUN DORMA"/>
    <property type="match status" value="1"/>
</dbReference>
<dbReference type="Pfam" id="PF00395">
    <property type="entry name" value="SLH"/>
    <property type="match status" value="3"/>
</dbReference>
<dbReference type="GO" id="GO:0005819">
    <property type="term" value="C:spindle"/>
    <property type="evidence" value="ECO:0007669"/>
    <property type="project" value="UniProtKB-SubCell"/>
</dbReference>
<dbReference type="PROSITE" id="PS51272">
    <property type="entry name" value="SLH"/>
    <property type="match status" value="2"/>
</dbReference>
<dbReference type="InterPro" id="IPR045140">
    <property type="entry name" value="SHCBP1-like"/>
</dbReference>
<dbReference type="EMBL" id="FQXV01000009">
    <property type="protein sequence ID" value="SHI12566.1"/>
    <property type="molecule type" value="Genomic_DNA"/>
</dbReference>
<keyword evidence="4" id="KW-0206">Cytoskeleton</keyword>
<sequence length="1827" mass="190454">MKRKILCIILSLVFVLSLLPATGLAAYTDTQNSWAQAAIEKWSGLGIIQGSDGKFRPDDPITRGEMAVIVDRLMKFQTKAQNNFTDLKQDYYTDAVLKANAVGIITGYGGLIRPLDNITREESAVMLGRAFGLSESTAASSFTDGASISSWAQGYVNAMAARGFIQGNQGAFDPKSPITRAGVITILDNAIKGYYTEAKEYTGSVSGVAIVNTPGVVLKDMTITGDLIIAEGVGSGDVTLTNVNVTGNTIVRGGGANSIHIQGTSQIKNLILEKTDDGQIRVVTESGATVDAVYIDDGNDDIILTGSFSSVTIAAGVSVKAVGASITTLNVTGANAALDLDKASAVTTLTANAALSINNNGTITNAVINSDSVSLTGNMPQKVSGDHAVLGTKDVDNTPSGGGGPVTTASVSTLTGFKAALENPSITTINITAEFSTAEKILISRPVTINGGNNAITFTGDAIEWQGNYVLQVYNTTGVTLRNIKLTGGDAALLVNGSAVTLAGTVDVSGNEFGGIEVSKGAGLANDSSLTVTGVTFTNTTEEYGQPTIWLVNDQGTVTGADALTQNTTVKADQTQYYLVEANATNPASANVSTLEEFQTALENPSITAISITAGFSTAEKILISRPVTINGGNNAITFTGDEAGWKGNYVLHVYDTTGVTLRNIKLTGGDAALLVNGSEVTLTGTVDVSGNAFGGIEVSKGTDTGLANSTLTVSGTLVNATEAYARPTLWVINGQGSVTGANVPTETNTTIKSDQTQYYLTAANAAETITLTPDSDSASVAQGAALPEAVVTMTSNYDASGLTTVISLLKDGQPVNFNTLFSSYKLGTAVGDEQPSGPYEITGAYNSYTYGPTGGYSVTAGVPQVTTANGTVNPFAPAGIYTVTVQVKSGDTVLATNTYTLTVTTNLQDYLSTHSYGSTAALEPWAPDRTAPGGWDETAPGYVTITTSEQQNSNSWYDWQGKGAYTGVGLTDNWKVETTLALTPELLDGSGVRTSLWIKVDDANGIATTRTRDNSVDWAILEFRNDPASDGYKGWEWWDSTGNGAWKPLANVPAVEGIYTLTTIYDTGTIYQYINGALVNHYAIQNIDTSLGAVTAPTYTIIQSRTFGASYSALWQVPDISYVSSYPADAIYIASADQLSDAIAHQANDQTWYLKSGTYTVTQQLDIHSSVNITGIGDVTIKAGGTTWSSSNDTKHLLNITGGANPVIANITFDSSKIAYGIQAYMSGATLSNVTLSSSLGAGLTVNGSTVAATNLRTNGNLWGAVNVDPGKNVSTASAFTIDSASVLSDPIQIWSDGLNVNDNATVDVDFPGSYTTFEASGVNYWSTHGPVTLNDSGAFPTINLAIAAATADDTINAPAGTYYESVIVSNSINLVGAGASTTTIVGTDGNATPLTFSGNDAEVSGFTITHNYTAAELTAWSFNNNGVIFSQGKTGNTLTNCIVTLNRNGIYLNNTKGNTITGNTITNNRTGINMTNTVDNTKITGNTISDNWTLGLVYYDQASSNPTLKTDFNTITVSGNTFSNNWYTEIEVKDATISTGTLNVTDNEFPDQTVTLTTADASVTSLNEPGFAAQKPASLGGTGDYASKPSADLPTLRIYNSAGVTLRYDGAVLTVGTAPADFATIQAALDTASDGDTINVAAGTYSLSSQLQITKPISIIGLGNATISPANDFTYSQGNNFTKNLISINGVRDSLVKLENLTVSGSLRSGINVVDSNNVVLSYVTSINNIGAGLIVNSSTVTADHFTASGNSIGSTDWGSVNVDVGSSKSYSSVFNITDSLLQDTMQIWSDGDNITPELTITVPGYSVSHPDTTNPQKIVWIPIT</sequence>